<dbReference type="AlphaFoldDB" id="A0A6J4VR73"/>
<proteinExistence type="predicted"/>
<dbReference type="EMBL" id="CADCWO010000192">
    <property type="protein sequence ID" value="CAA9584640.1"/>
    <property type="molecule type" value="Genomic_DNA"/>
</dbReference>
<reference evidence="2" key="1">
    <citation type="submission" date="2020-02" db="EMBL/GenBank/DDBJ databases">
        <authorList>
            <person name="Meier V. D."/>
        </authorList>
    </citation>
    <scope>NUCLEOTIDE SEQUENCE</scope>
    <source>
        <strain evidence="2">AVDCRST_MAG81</strain>
    </source>
</reference>
<evidence type="ECO:0000256" key="1">
    <source>
        <dbReference type="SAM" id="MobiDB-lite"/>
    </source>
</evidence>
<feature type="region of interest" description="Disordered" evidence="1">
    <location>
        <begin position="50"/>
        <end position="79"/>
    </location>
</feature>
<accession>A0A6J4VR73</accession>
<name>A0A6J4VR73_9CYAN</name>
<gene>
    <name evidence="2" type="ORF">AVDCRST_MAG81-3529</name>
</gene>
<protein>
    <submittedName>
        <fullName evidence="2">Uncharacterized protein</fullName>
    </submittedName>
</protein>
<evidence type="ECO:0000313" key="2">
    <source>
        <dbReference type="EMBL" id="CAA9584640.1"/>
    </source>
</evidence>
<sequence length="79" mass="8267">MSPHTKCLHSSNSGGGRKPPYCDLDCSLRQKTSCQTSAVHLVIRLLHAIGSGGGQPPEVTGKVGANSTLSRNCEGDKFS</sequence>
<organism evidence="2">
    <name type="scientific">uncultured Synechococcales cyanobacterium</name>
    <dbReference type="NCBI Taxonomy" id="1936017"/>
    <lineage>
        <taxon>Bacteria</taxon>
        <taxon>Bacillati</taxon>
        <taxon>Cyanobacteriota</taxon>
        <taxon>Cyanophyceae</taxon>
        <taxon>Synechococcales</taxon>
        <taxon>environmental samples</taxon>
    </lineage>
</organism>